<proteinExistence type="predicted"/>
<feature type="transmembrane region" description="Helical" evidence="1">
    <location>
        <begin position="98"/>
        <end position="120"/>
    </location>
</feature>
<keyword evidence="3" id="KW-1185">Reference proteome</keyword>
<keyword evidence="1" id="KW-0472">Membrane</keyword>
<dbReference type="InterPro" id="IPR058307">
    <property type="entry name" value="DUF7994"/>
</dbReference>
<organism evidence="2 3">
    <name type="scientific">Haloplanus ruber</name>
    <dbReference type="NCBI Taxonomy" id="869892"/>
    <lineage>
        <taxon>Archaea</taxon>
        <taxon>Methanobacteriati</taxon>
        <taxon>Methanobacteriota</taxon>
        <taxon>Stenosarchaea group</taxon>
        <taxon>Halobacteria</taxon>
        <taxon>Halobacteriales</taxon>
        <taxon>Haloferacaceae</taxon>
        <taxon>Haloplanus</taxon>
    </lineage>
</organism>
<sequence length="140" mass="13849">MHATTHRRLCGALGAGLLALIGGILVLAGAAPFGTPALAVQVVLVVTAGAFDVVAAFENPATARIDWVRLSGAAKVALGLALPVGVGGQAGGVGGPLVLVAAAAGGLSLVAVGVDMWYYAGRHVYGRPLSVDTERGANER</sequence>
<dbReference type="Pfam" id="PF25957">
    <property type="entry name" value="DUF7994"/>
    <property type="match status" value="1"/>
</dbReference>
<protein>
    <submittedName>
        <fullName evidence="2">Uncharacterized protein</fullName>
    </submittedName>
</protein>
<comment type="caution">
    <text evidence="2">The sequence shown here is derived from an EMBL/GenBank/DDBJ whole genome shotgun (WGS) entry which is preliminary data.</text>
</comment>
<feature type="transmembrane region" description="Helical" evidence="1">
    <location>
        <begin position="38"/>
        <end position="55"/>
    </location>
</feature>
<gene>
    <name evidence="2" type="ORF">ACFSBJ_00435</name>
</gene>
<keyword evidence="1" id="KW-0812">Transmembrane</keyword>
<evidence type="ECO:0000256" key="1">
    <source>
        <dbReference type="SAM" id="Phobius"/>
    </source>
</evidence>
<dbReference type="RefSeq" id="WP_256407012.1">
    <property type="nucleotide sequence ID" value="NZ_CP187151.1"/>
</dbReference>
<accession>A0ABD6CTP2</accession>
<evidence type="ECO:0000313" key="2">
    <source>
        <dbReference type="EMBL" id="MFD1632216.1"/>
    </source>
</evidence>
<feature type="transmembrane region" description="Helical" evidence="1">
    <location>
        <begin position="67"/>
        <end position="86"/>
    </location>
</feature>
<dbReference type="AlphaFoldDB" id="A0ABD6CTP2"/>
<dbReference type="EMBL" id="JBHUDL010000003">
    <property type="protein sequence ID" value="MFD1632216.1"/>
    <property type="molecule type" value="Genomic_DNA"/>
</dbReference>
<evidence type="ECO:0000313" key="3">
    <source>
        <dbReference type="Proteomes" id="UP001597075"/>
    </source>
</evidence>
<dbReference type="Proteomes" id="UP001597075">
    <property type="component" value="Unassembled WGS sequence"/>
</dbReference>
<reference evidence="2 3" key="1">
    <citation type="journal article" date="2019" name="Int. J. Syst. Evol. Microbiol.">
        <title>The Global Catalogue of Microorganisms (GCM) 10K type strain sequencing project: providing services to taxonomists for standard genome sequencing and annotation.</title>
        <authorList>
            <consortium name="The Broad Institute Genomics Platform"/>
            <consortium name="The Broad Institute Genome Sequencing Center for Infectious Disease"/>
            <person name="Wu L."/>
            <person name="Ma J."/>
        </authorList>
    </citation>
    <scope>NUCLEOTIDE SEQUENCE [LARGE SCALE GENOMIC DNA]</scope>
    <source>
        <strain evidence="2 3">CGMCC 1.10594</strain>
    </source>
</reference>
<name>A0ABD6CTP2_9EURY</name>
<keyword evidence="1" id="KW-1133">Transmembrane helix</keyword>